<evidence type="ECO:0000313" key="2">
    <source>
        <dbReference type="Proteomes" id="UP000544222"/>
    </source>
</evidence>
<comment type="caution">
    <text evidence="1">The sequence shown here is derived from an EMBL/GenBank/DDBJ whole genome shotgun (WGS) entry which is preliminary data.</text>
</comment>
<dbReference type="NCBIfam" id="TIGR02436">
    <property type="entry name" value="four helix bundle protein"/>
    <property type="match status" value="1"/>
</dbReference>
<reference evidence="1 2" key="1">
    <citation type="submission" date="2020-08" db="EMBL/GenBank/DDBJ databases">
        <title>Genomic Encyclopedia of Type Strains, Phase IV (KMG-IV): sequencing the most valuable type-strain genomes for metagenomic binning, comparative biology and taxonomic classification.</title>
        <authorList>
            <person name="Goeker M."/>
        </authorList>
    </citation>
    <scope>NUCLEOTIDE SEQUENCE [LARGE SCALE GENOMIC DNA]</scope>
    <source>
        <strain evidence="1 2">DSM 27471</strain>
    </source>
</reference>
<sequence>MNNIAEDSESGTDGLFIRYLYTTKGSCGEVRSMLYLCEDLNYCSNKDATTLKKSVINISLALQKLIDKLKKKRQMAV</sequence>
<dbReference type="Gene3D" id="1.20.1440.60">
    <property type="entry name" value="23S rRNA-intervening sequence"/>
    <property type="match status" value="1"/>
</dbReference>
<keyword evidence="2" id="KW-1185">Reference proteome</keyword>
<dbReference type="AlphaFoldDB" id="A0A7W5H0V3"/>
<dbReference type="InterPro" id="IPR036583">
    <property type="entry name" value="23S_rRNA_IVS_sf"/>
</dbReference>
<dbReference type="Pfam" id="PF05635">
    <property type="entry name" value="23S_rRNA_IVP"/>
    <property type="match status" value="1"/>
</dbReference>
<dbReference type="InterPro" id="IPR012657">
    <property type="entry name" value="23S_rRNA-intervening_sequence"/>
</dbReference>
<name>A0A7W5H0V3_9PORP</name>
<dbReference type="Proteomes" id="UP000544222">
    <property type="component" value="Unassembled WGS sequence"/>
</dbReference>
<dbReference type="EMBL" id="JACHYB010000001">
    <property type="protein sequence ID" value="MBB3185959.1"/>
    <property type="molecule type" value="Genomic_DNA"/>
</dbReference>
<dbReference type="RefSeq" id="WP_183411899.1">
    <property type="nucleotide sequence ID" value="NZ_JACHYB010000001.1"/>
</dbReference>
<gene>
    <name evidence="1" type="ORF">FHX64_000122</name>
</gene>
<organism evidence="1 2">
    <name type="scientific">Microbacter margulisiae</name>
    <dbReference type="NCBI Taxonomy" id="1350067"/>
    <lineage>
        <taxon>Bacteria</taxon>
        <taxon>Pseudomonadati</taxon>
        <taxon>Bacteroidota</taxon>
        <taxon>Bacteroidia</taxon>
        <taxon>Bacteroidales</taxon>
        <taxon>Porphyromonadaceae</taxon>
        <taxon>Microbacter</taxon>
    </lineage>
</organism>
<evidence type="ECO:0000313" key="1">
    <source>
        <dbReference type="EMBL" id="MBB3185959.1"/>
    </source>
</evidence>
<accession>A0A7W5H0V3</accession>
<dbReference type="SUPFAM" id="SSF158446">
    <property type="entry name" value="IVS-encoded protein-like"/>
    <property type="match status" value="1"/>
</dbReference>
<protein>
    <submittedName>
        <fullName evidence="1">Four helix bundle protein</fullName>
    </submittedName>
</protein>
<proteinExistence type="predicted"/>